<reference evidence="1" key="1">
    <citation type="submission" date="2023-10" db="EMBL/GenBank/DDBJ databases">
        <title>Chromosome-level genome of the transformable northern wattle, Acacia crassicarpa.</title>
        <authorList>
            <person name="Massaro I."/>
            <person name="Sinha N.R."/>
            <person name="Poethig S."/>
            <person name="Leichty A.R."/>
        </authorList>
    </citation>
    <scope>NUCLEOTIDE SEQUENCE</scope>
    <source>
        <strain evidence="1">Acra3RX</strain>
        <tissue evidence="1">Leaf</tissue>
    </source>
</reference>
<sequence>MGEHPGDLMSLNLNDGINQINFKEILDSRLSSTNQQNLKKFALIWDLALSCLQANPQSRPTLRGVAQLMEKESSHKT</sequence>
<evidence type="ECO:0000313" key="2">
    <source>
        <dbReference type="Proteomes" id="UP001293593"/>
    </source>
</evidence>
<evidence type="ECO:0000313" key="1">
    <source>
        <dbReference type="EMBL" id="KAK4256324.1"/>
    </source>
</evidence>
<organism evidence="1 2">
    <name type="scientific">Acacia crassicarpa</name>
    <name type="common">northern wattle</name>
    <dbReference type="NCBI Taxonomy" id="499986"/>
    <lineage>
        <taxon>Eukaryota</taxon>
        <taxon>Viridiplantae</taxon>
        <taxon>Streptophyta</taxon>
        <taxon>Embryophyta</taxon>
        <taxon>Tracheophyta</taxon>
        <taxon>Spermatophyta</taxon>
        <taxon>Magnoliopsida</taxon>
        <taxon>eudicotyledons</taxon>
        <taxon>Gunneridae</taxon>
        <taxon>Pentapetalae</taxon>
        <taxon>rosids</taxon>
        <taxon>fabids</taxon>
        <taxon>Fabales</taxon>
        <taxon>Fabaceae</taxon>
        <taxon>Caesalpinioideae</taxon>
        <taxon>mimosoid clade</taxon>
        <taxon>Acacieae</taxon>
        <taxon>Acacia</taxon>
    </lineage>
</organism>
<proteinExistence type="predicted"/>
<protein>
    <submittedName>
        <fullName evidence="1">Uncharacterized protein</fullName>
    </submittedName>
</protein>
<dbReference type="EMBL" id="JAWXYG010000013">
    <property type="protein sequence ID" value="KAK4256324.1"/>
    <property type="molecule type" value="Genomic_DNA"/>
</dbReference>
<dbReference type="Proteomes" id="UP001293593">
    <property type="component" value="Unassembled WGS sequence"/>
</dbReference>
<comment type="caution">
    <text evidence="1">The sequence shown here is derived from an EMBL/GenBank/DDBJ whole genome shotgun (WGS) entry which is preliminary data.</text>
</comment>
<gene>
    <name evidence="1" type="ORF">QN277_009205</name>
</gene>
<accession>A0AAE1JNF5</accession>
<dbReference type="AlphaFoldDB" id="A0AAE1JNF5"/>
<name>A0AAE1JNF5_9FABA</name>
<keyword evidence="2" id="KW-1185">Reference proteome</keyword>
<dbReference type="Gene3D" id="1.10.510.10">
    <property type="entry name" value="Transferase(Phosphotransferase) domain 1"/>
    <property type="match status" value="1"/>
</dbReference>